<dbReference type="EMBL" id="HG686458">
    <property type="protein sequence ID" value="CDJ34361.1"/>
    <property type="molecule type" value="Genomic_DNA"/>
</dbReference>
<dbReference type="InterPro" id="IPR021288">
    <property type="entry name" value="Surface_antigen"/>
</dbReference>
<keyword evidence="4" id="KW-1185">Reference proteome</keyword>
<dbReference type="Proteomes" id="UP000030744">
    <property type="component" value="Unassembled WGS sequence"/>
</dbReference>
<organism evidence="3 4">
    <name type="scientific">Eimeria mitis</name>
    <dbReference type="NCBI Taxonomy" id="44415"/>
    <lineage>
        <taxon>Eukaryota</taxon>
        <taxon>Sar</taxon>
        <taxon>Alveolata</taxon>
        <taxon>Apicomplexa</taxon>
        <taxon>Conoidasida</taxon>
        <taxon>Coccidia</taxon>
        <taxon>Eucoccidiorida</taxon>
        <taxon>Eimeriorina</taxon>
        <taxon>Eimeriidae</taxon>
        <taxon>Eimeria</taxon>
    </lineage>
</organism>
<gene>
    <name evidence="3" type="ORF">EMH_0089750</name>
</gene>
<dbReference type="OrthoDB" id="10441390at2759"/>
<dbReference type="VEuPathDB" id="ToxoDB:EMH_0089750"/>
<sequence length="280" mass="29192">MVGLKFLSLATATIFLLDTNGANAAADAGNAYTAKRVDCSAAMNEARKLVGFAEFTEGEATQEKLPIDPVSKTAGATGATYIESVCTALKASEASPAKSGALDGTYAYAVQEGTDADCEAAVDHWKAALSNFKGLPPQYTGDTELYKDPQNVSFISLFNPKESPKVDCAYFTCPAKESKPERKDTGVVGDPENDGVEKPPLDDGNGDEEEPGAGEGDETTTDKEVKALLCITTPNALTQGAAPYTQAQWDQITAGLNKNAAHALPMSLGFAVAAVGVLLL</sequence>
<dbReference type="RefSeq" id="XP_013356924.1">
    <property type="nucleotide sequence ID" value="XM_013501470.1"/>
</dbReference>
<evidence type="ECO:0000313" key="3">
    <source>
        <dbReference type="EMBL" id="CDJ34361.1"/>
    </source>
</evidence>
<feature type="region of interest" description="Disordered" evidence="1">
    <location>
        <begin position="178"/>
        <end position="221"/>
    </location>
</feature>
<reference evidence="3" key="1">
    <citation type="submission" date="2013-10" db="EMBL/GenBank/DDBJ databases">
        <title>Genomic analysis of the causative agents of coccidiosis in chickens.</title>
        <authorList>
            <person name="Reid A.J."/>
            <person name="Blake D."/>
            <person name="Billington K."/>
            <person name="Browne H."/>
            <person name="Dunn M."/>
            <person name="Hung S."/>
            <person name="Kawahara F."/>
            <person name="Miranda-Saavedra D."/>
            <person name="Mourier T."/>
            <person name="Nagra H."/>
            <person name="Otto T.D."/>
            <person name="Rawlings N."/>
            <person name="Sanchez A."/>
            <person name="Sanders M."/>
            <person name="Subramaniam C."/>
            <person name="Tay Y."/>
            <person name="Dear P."/>
            <person name="Doerig C."/>
            <person name="Gruber A."/>
            <person name="Parkinson J."/>
            <person name="Shirley M."/>
            <person name="Wan K.L."/>
            <person name="Berriman M."/>
            <person name="Tomley F."/>
            <person name="Pain A."/>
        </authorList>
    </citation>
    <scope>NUCLEOTIDE SEQUENCE [LARGE SCALE GENOMIC DNA]</scope>
    <source>
        <strain evidence="3">Houghton</strain>
    </source>
</reference>
<feature type="compositionally biased region" description="Acidic residues" evidence="1">
    <location>
        <begin position="204"/>
        <end position="219"/>
    </location>
</feature>
<dbReference type="Pfam" id="PF11054">
    <property type="entry name" value="Surface_antigen"/>
    <property type="match status" value="1"/>
</dbReference>
<dbReference type="AlphaFoldDB" id="U6KC61"/>
<feature type="chain" id="PRO_5004672546" evidence="2">
    <location>
        <begin position="25"/>
        <end position="280"/>
    </location>
</feature>
<evidence type="ECO:0000313" key="4">
    <source>
        <dbReference type="Proteomes" id="UP000030744"/>
    </source>
</evidence>
<protein>
    <submittedName>
        <fullName evidence="3">SAG family member</fullName>
    </submittedName>
</protein>
<evidence type="ECO:0000256" key="1">
    <source>
        <dbReference type="SAM" id="MobiDB-lite"/>
    </source>
</evidence>
<accession>U6KC61</accession>
<feature type="signal peptide" evidence="2">
    <location>
        <begin position="1"/>
        <end position="24"/>
    </location>
</feature>
<proteinExistence type="predicted"/>
<keyword evidence="2" id="KW-0732">Signal</keyword>
<reference evidence="3" key="2">
    <citation type="submission" date="2013-10" db="EMBL/GenBank/DDBJ databases">
        <authorList>
            <person name="Aslett M."/>
        </authorList>
    </citation>
    <scope>NUCLEOTIDE SEQUENCE [LARGE SCALE GENOMIC DNA]</scope>
    <source>
        <strain evidence="3">Houghton</strain>
    </source>
</reference>
<dbReference type="GeneID" id="25383228"/>
<evidence type="ECO:0000256" key="2">
    <source>
        <dbReference type="SAM" id="SignalP"/>
    </source>
</evidence>
<name>U6KC61_9EIME</name>